<dbReference type="EMBL" id="JAZHRV010000001">
    <property type="protein sequence ID" value="MEH2557492.1"/>
    <property type="molecule type" value="Genomic_DNA"/>
</dbReference>
<evidence type="ECO:0000313" key="2">
    <source>
        <dbReference type="EMBL" id="MEH2557492.1"/>
    </source>
</evidence>
<keyword evidence="3" id="KW-1185">Reference proteome</keyword>
<sequence length="205" mass="22428">MFMIDIHGTRDVATAFISSRTPGDPYWGSCIARPMRSYSRGSTSAAPAADTRPGSLHESSSMGSLRPRIGIRTRNPSELIRSASAGRQTSFTECAPSRIFDASNEPYEAPRMRMFVCRHRRVSFEILARAHCGPLCAIGRLDATGAVTTSGASGRTVATAAAPANRFLDPRRAVRSSWLLDQPASLTSPEKRCPRNRYSLMTYGW</sequence>
<protein>
    <submittedName>
        <fullName evidence="2">Uncharacterized protein</fullName>
    </submittedName>
</protein>
<organism evidence="2 3">
    <name type="scientific">Bradyrhizobium algeriense</name>
    <dbReference type="NCBI Taxonomy" id="634784"/>
    <lineage>
        <taxon>Bacteria</taxon>
        <taxon>Pseudomonadati</taxon>
        <taxon>Pseudomonadota</taxon>
        <taxon>Alphaproteobacteria</taxon>
        <taxon>Hyphomicrobiales</taxon>
        <taxon>Nitrobacteraceae</taxon>
        <taxon>Bradyrhizobium</taxon>
    </lineage>
</organism>
<gene>
    <name evidence="2" type="ORF">V1286_005021</name>
</gene>
<dbReference type="Proteomes" id="UP001364224">
    <property type="component" value="Unassembled WGS sequence"/>
</dbReference>
<reference evidence="2 3" key="1">
    <citation type="submission" date="2024-02" db="EMBL/GenBank/DDBJ databases">
        <title>Adaptive strategies in a cosmopolitan and abundant soil bacterium.</title>
        <authorList>
            <person name="Carini P."/>
        </authorList>
    </citation>
    <scope>NUCLEOTIDE SEQUENCE [LARGE SCALE GENOMIC DNA]</scope>
    <source>
        <strain evidence="2 3">AZCC 1608</strain>
    </source>
</reference>
<proteinExistence type="predicted"/>
<evidence type="ECO:0000256" key="1">
    <source>
        <dbReference type="SAM" id="MobiDB-lite"/>
    </source>
</evidence>
<feature type="region of interest" description="Disordered" evidence="1">
    <location>
        <begin position="41"/>
        <end position="68"/>
    </location>
</feature>
<name>A0ABU8BG14_9BRAD</name>
<evidence type="ECO:0000313" key="3">
    <source>
        <dbReference type="Proteomes" id="UP001364224"/>
    </source>
</evidence>
<comment type="caution">
    <text evidence="2">The sequence shown here is derived from an EMBL/GenBank/DDBJ whole genome shotgun (WGS) entry which is preliminary data.</text>
</comment>
<accession>A0ABU8BG14</accession>